<reference evidence="5 6" key="1">
    <citation type="submission" date="2006-03" db="EMBL/GenBank/DDBJ databases">
        <title>Complete sequence of Shewanella denitrificans OS217.</title>
        <authorList>
            <consortium name="US DOE Joint Genome Institute"/>
            <person name="Copeland A."/>
            <person name="Lucas S."/>
            <person name="Lapidus A."/>
            <person name="Barry K."/>
            <person name="Detter J.C."/>
            <person name="Glavina del Rio T."/>
            <person name="Hammon N."/>
            <person name="Israni S."/>
            <person name="Dalin E."/>
            <person name="Tice H."/>
            <person name="Pitluck S."/>
            <person name="Brettin T."/>
            <person name="Bruce D."/>
            <person name="Han C."/>
            <person name="Tapia R."/>
            <person name="Gilna P."/>
            <person name="Kiss H."/>
            <person name="Schmutz J."/>
            <person name="Larimer F."/>
            <person name="Land M."/>
            <person name="Hauser L."/>
            <person name="Kyrpides N."/>
            <person name="Lykidis A."/>
            <person name="Richardson P."/>
        </authorList>
    </citation>
    <scope>NUCLEOTIDE SEQUENCE [LARGE SCALE GENOMIC DNA]</scope>
    <source>
        <strain evidence="6">OS217 / ATCC BAA-1090 / DSM 15013</strain>
    </source>
</reference>
<dbReference type="InterPro" id="IPR051052">
    <property type="entry name" value="Diverse_substrate_MTase"/>
</dbReference>
<dbReference type="AlphaFoldDB" id="Q12LX7"/>
<dbReference type="OrthoDB" id="323463at2"/>
<accession>Q12LX7</accession>
<proteinExistence type="inferred from homology"/>
<keyword evidence="3 5" id="KW-0808">Transferase</keyword>
<gene>
    <name evidence="5" type="ordered locus">Sden_2269</name>
</gene>
<dbReference type="CDD" id="cd02440">
    <property type="entry name" value="AdoMet_MTases"/>
    <property type="match status" value="1"/>
</dbReference>
<dbReference type="SUPFAM" id="SSF53335">
    <property type="entry name" value="S-adenosyl-L-methionine-dependent methyltransferases"/>
    <property type="match status" value="1"/>
</dbReference>
<dbReference type="InterPro" id="IPR013216">
    <property type="entry name" value="Methyltransf_11"/>
</dbReference>
<dbReference type="Gene3D" id="3.40.50.150">
    <property type="entry name" value="Vaccinia Virus protein VP39"/>
    <property type="match status" value="1"/>
</dbReference>
<dbReference type="Pfam" id="PF08241">
    <property type="entry name" value="Methyltransf_11"/>
    <property type="match status" value="1"/>
</dbReference>
<evidence type="ECO:0000256" key="3">
    <source>
        <dbReference type="ARBA" id="ARBA00022679"/>
    </source>
</evidence>
<feature type="domain" description="Methyltransferase type 11" evidence="4">
    <location>
        <begin position="50"/>
        <end position="158"/>
    </location>
</feature>
<dbReference type="PANTHER" id="PTHR44942:SF4">
    <property type="entry name" value="METHYLTRANSFERASE TYPE 11 DOMAIN-CONTAINING PROTEIN"/>
    <property type="match status" value="1"/>
</dbReference>
<dbReference type="Proteomes" id="UP000001982">
    <property type="component" value="Chromosome"/>
</dbReference>
<dbReference type="HOGENOM" id="CLU_1155757_0_0_6"/>
<keyword evidence="6" id="KW-1185">Reference proteome</keyword>
<comment type="similarity">
    <text evidence="1">Belongs to the methyltransferase superfamily.</text>
</comment>
<evidence type="ECO:0000256" key="1">
    <source>
        <dbReference type="ARBA" id="ARBA00008361"/>
    </source>
</evidence>
<keyword evidence="2 5" id="KW-0489">Methyltransferase</keyword>
<evidence type="ECO:0000313" key="6">
    <source>
        <dbReference type="Proteomes" id="UP000001982"/>
    </source>
</evidence>
<protein>
    <submittedName>
        <fullName evidence="5">Methyltransferase type 11</fullName>
    </submittedName>
</protein>
<dbReference type="eggNOG" id="COG2226">
    <property type="taxonomic scope" value="Bacteria"/>
</dbReference>
<dbReference type="EMBL" id="CP000302">
    <property type="protein sequence ID" value="ABE55549.1"/>
    <property type="molecule type" value="Genomic_DNA"/>
</dbReference>
<dbReference type="STRING" id="318161.Sden_2269"/>
<sequence length="240" mass="26348">MNTDQQTRDTCPMGAWNEQHTLDYVSKWGELPLHQKVPELCHLKNTDKVLDIGCGSGAAVRAIAKTLKLGQVIGIDPTAKMLEIATKLTPMATLVTSVTTDTDVQRIRFIHAGAEAIPLENDSLDLVLAVNSFHHWTDVKAGLNEVLRVLKPLGKFVIIDDIWDEMPEYAAQACPSLPANNEQDSVEEVAKEPAPSMAELKLVEVIKRTLAEAQFSGVNSREYRMNEVEAVIISGFKAGC</sequence>
<name>Q12LX7_SHEDO</name>
<dbReference type="GO" id="GO:0032259">
    <property type="term" value="P:methylation"/>
    <property type="evidence" value="ECO:0007669"/>
    <property type="project" value="UniProtKB-KW"/>
</dbReference>
<evidence type="ECO:0000259" key="4">
    <source>
        <dbReference type="Pfam" id="PF08241"/>
    </source>
</evidence>
<evidence type="ECO:0000313" key="5">
    <source>
        <dbReference type="EMBL" id="ABE55549.1"/>
    </source>
</evidence>
<dbReference type="KEGG" id="sdn:Sden_2269"/>
<dbReference type="RefSeq" id="WP_011496700.1">
    <property type="nucleotide sequence ID" value="NC_007954.1"/>
</dbReference>
<dbReference type="GO" id="GO:0008757">
    <property type="term" value="F:S-adenosylmethionine-dependent methyltransferase activity"/>
    <property type="evidence" value="ECO:0007669"/>
    <property type="project" value="InterPro"/>
</dbReference>
<dbReference type="PANTHER" id="PTHR44942">
    <property type="entry name" value="METHYLTRANSF_11 DOMAIN-CONTAINING PROTEIN"/>
    <property type="match status" value="1"/>
</dbReference>
<evidence type="ECO:0000256" key="2">
    <source>
        <dbReference type="ARBA" id="ARBA00022603"/>
    </source>
</evidence>
<organism evidence="5 6">
    <name type="scientific">Shewanella denitrificans (strain OS217 / ATCC BAA-1090 / DSM 15013)</name>
    <dbReference type="NCBI Taxonomy" id="318161"/>
    <lineage>
        <taxon>Bacteria</taxon>
        <taxon>Pseudomonadati</taxon>
        <taxon>Pseudomonadota</taxon>
        <taxon>Gammaproteobacteria</taxon>
        <taxon>Alteromonadales</taxon>
        <taxon>Shewanellaceae</taxon>
        <taxon>Shewanella</taxon>
    </lineage>
</organism>
<dbReference type="InterPro" id="IPR029063">
    <property type="entry name" value="SAM-dependent_MTases_sf"/>
</dbReference>